<dbReference type="PRINTS" id="PR00081">
    <property type="entry name" value="GDHRDH"/>
</dbReference>
<dbReference type="PRINTS" id="PR00080">
    <property type="entry name" value="SDRFAMILY"/>
</dbReference>
<evidence type="ECO:0000256" key="1">
    <source>
        <dbReference type="ARBA" id="ARBA00006484"/>
    </source>
</evidence>
<dbReference type="FunFam" id="3.40.50.720:FF:000173">
    <property type="entry name" value="3-oxoacyl-[acyl-carrier protein] reductase"/>
    <property type="match status" value="1"/>
</dbReference>
<dbReference type="PROSITE" id="PS00061">
    <property type="entry name" value="ADH_SHORT"/>
    <property type="match status" value="1"/>
</dbReference>
<dbReference type="InterPro" id="IPR002347">
    <property type="entry name" value="SDR_fam"/>
</dbReference>
<dbReference type="InterPro" id="IPR050259">
    <property type="entry name" value="SDR"/>
</dbReference>
<evidence type="ECO:0000313" key="4">
    <source>
        <dbReference type="EMBL" id="RZO24994.1"/>
    </source>
</evidence>
<dbReference type="SMART" id="SM00822">
    <property type="entry name" value="PKS_KR"/>
    <property type="match status" value="1"/>
</dbReference>
<dbReference type="InterPro" id="IPR057326">
    <property type="entry name" value="KR_dom"/>
</dbReference>
<keyword evidence="2" id="KW-0560">Oxidoreductase</keyword>
<reference evidence="4 5" key="1">
    <citation type="submission" date="2019-02" db="EMBL/GenBank/DDBJ databases">
        <title>Prokaryotic population dynamics and viral predation in marine succession experiment using metagenomics: the confinement effect.</title>
        <authorList>
            <person name="Haro-Moreno J.M."/>
            <person name="Rodriguez-Valera F."/>
            <person name="Lopez-Perez M."/>
        </authorList>
    </citation>
    <scope>NUCLEOTIDE SEQUENCE [LARGE SCALE GENOMIC DNA]</scope>
    <source>
        <strain evidence="4">MED-G166</strain>
    </source>
</reference>
<proteinExistence type="inferred from homology"/>
<dbReference type="Gene3D" id="3.40.50.720">
    <property type="entry name" value="NAD(P)-binding Rossmann-like Domain"/>
    <property type="match status" value="1"/>
</dbReference>
<dbReference type="PANTHER" id="PTHR42879">
    <property type="entry name" value="3-OXOACYL-(ACYL-CARRIER-PROTEIN) REDUCTASE"/>
    <property type="match status" value="1"/>
</dbReference>
<accession>A0A520MUY9</accession>
<protein>
    <submittedName>
        <fullName evidence="4">SDR family oxidoreductase</fullName>
    </submittedName>
</protein>
<dbReference type="PANTHER" id="PTHR42879:SF2">
    <property type="entry name" value="3-OXOACYL-[ACYL-CARRIER-PROTEIN] REDUCTASE FABG"/>
    <property type="match status" value="1"/>
</dbReference>
<dbReference type="SUPFAM" id="SSF51735">
    <property type="entry name" value="NAD(P)-binding Rossmann-fold domains"/>
    <property type="match status" value="1"/>
</dbReference>
<evidence type="ECO:0000256" key="2">
    <source>
        <dbReference type="ARBA" id="ARBA00023002"/>
    </source>
</evidence>
<dbReference type="GO" id="GO:0032787">
    <property type="term" value="P:monocarboxylic acid metabolic process"/>
    <property type="evidence" value="ECO:0007669"/>
    <property type="project" value="UniProtKB-ARBA"/>
</dbReference>
<dbReference type="NCBIfam" id="NF009466">
    <property type="entry name" value="PRK12826.1-2"/>
    <property type="match status" value="1"/>
</dbReference>
<dbReference type="AlphaFoldDB" id="A0A520MUY9"/>
<dbReference type="Pfam" id="PF13561">
    <property type="entry name" value="adh_short_C2"/>
    <property type="match status" value="1"/>
</dbReference>
<dbReference type="Proteomes" id="UP000320146">
    <property type="component" value="Unassembled WGS sequence"/>
</dbReference>
<evidence type="ECO:0000313" key="5">
    <source>
        <dbReference type="Proteomes" id="UP000320146"/>
    </source>
</evidence>
<comment type="caution">
    <text evidence="4">The sequence shown here is derived from an EMBL/GenBank/DDBJ whole genome shotgun (WGS) entry which is preliminary data.</text>
</comment>
<gene>
    <name evidence="4" type="ORF">EVA99_00115</name>
</gene>
<name>A0A520MUY9_9GAMM</name>
<comment type="similarity">
    <text evidence="1">Belongs to the short-chain dehydrogenases/reductases (SDR) family.</text>
</comment>
<sequence length="233" mass="25290">MVNKKVIVTGGNRGIGKGIVLSLLEHGYEVLATCRNASNFDFSHENLSVANLDISDDASIEAFSVSVEEFEPNILINNAGITKDNLFLRMSEDDWNEVINTNLNGVFKITKLVVKGMLKRRWGRIINISSISGSMGNPGQTNYSASKAGVDAFTRSLAKELGSRNITVNSIAPGFIETDMTQGILAQEILDKIPLKRAGKVEDVASLVNFLSSEESNYITGQTLVVDGGLFMK</sequence>
<dbReference type="GO" id="GO:0016491">
    <property type="term" value="F:oxidoreductase activity"/>
    <property type="evidence" value="ECO:0007669"/>
    <property type="project" value="UniProtKB-KW"/>
</dbReference>
<dbReference type="InterPro" id="IPR020904">
    <property type="entry name" value="Sc_DH/Rdtase_CS"/>
</dbReference>
<dbReference type="EMBL" id="SHBL01000001">
    <property type="protein sequence ID" value="RZO24994.1"/>
    <property type="molecule type" value="Genomic_DNA"/>
</dbReference>
<evidence type="ECO:0000259" key="3">
    <source>
        <dbReference type="SMART" id="SM00822"/>
    </source>
</evidence>
<organism evidence="4 5">
    <name type="scientific">SAR86 cluster bacterium</name>
    <dbReference type="NCBI Taxonomy" id="2030880"/>
    <lineage>
        <taxon>Bacteria</taxon>
        <taxon>Pseudomonadati</taxon>
        <taxon>Pseudomonadota</taxon>
        <taxon>Gammaproteobacteria</taxon>
        <taxon>SAR86 cluster</taxon>
    </lineage>
</organism>
<dbReference type="InterPro" id="IPR036291">
    <property type="entry name" value="NAD(P)-bd_dom_sf"/>
</dbReference>
<feature type="domain" description="Ketoreductase" evidence="3">
    <location>
        <begin position="4"/>
        <end position="174"/>
    </location>
</feature>